<protein>
    <submittedName>
        <fullName evidence="2">Uncharacterized protein</fullName>
    </submittedName>
</protein>
<evidence type="ECO:0000256" key="1">
    <source>
        <dbReference type="SAM" id="MobiDB-lite"/>
    </source>
</evidence>
<feature type="compositionally biased region" description="Basic and acidic residues" evidence="1">
    <location>
        <begin position="1"/>
        <end position="11"/>
    </location>
</feature>
<gene>
    <name evidence="2" type="ORF">HAX54_017677</name>
</gene>
<feature type="compositionally biased region" description="Basic and acidic residues" evidence="1">
    <location>
        <begin position="36"/>
        <end position="45"/>
    </location>
</feature>
<organism evidence="2 3">
    <name type="scientific">Datura stramonium</name>
    <name type="common">Jimsonweed</name>
    <name type="synonym">Common thornapple</name>
    <dbReference type="NCBI Taxonomy" id="4076"/>
    <lineage>
        <taxon>Eukaryota</taxon>
        <taxon>Viridiplantae</taxon>
        <taxon>Streptophyta</taxon>
        <taxon>Embryophyta</taxon>
        <taxon>Tracheophyta</taxon>
        <taxon>Spermatophyta</taxon>
        <taxon>Magnoliopsida</taxon>
        <taxon>eudicotyledons</taxon>
        <taxon>Gunneridae</taxon>
        <taxon>Pentapetalae</taxon>
        <taxon>asterids</taxon>
        <taxon>lamiids</taxon>
        <taxon>Solanales</taxon>
        <taxon>Solanaceae</taxon>
        <taxon>Solanoideae</taxon>
        <taxon>Datureae</taxon>
        <taxon>Datura</taxon>
    </lineage>
</organism>
<proteinExistence type="predicted"/>
<reference evidence="2 3" key="1">
    <citation type="journal article" date="2021" name="BMC Genomics">
        <title>Datura genome reveals duplications of psychoactive alkaloid biosynthetic genes and high mutation rate following tissue culture.</title>
        <authorList>
            <person name="Rajewski A."/>
            <person name="Carter-House D."/>
            <person name="Stajich J."/>
            <person name="Litt A."/>
        </authorList>
    </citation>
    <scope>NUCLEOTIDE SEQUENCE [LARGE SCALE GENOMIC DNA]</scope>
    <source>
        <strain evidence="2">AR-01</strain>
    </source>
</reference>
<evidence type="ECO:0000313" key="2">
    <source>
        <dbReference type="EMBL" id="MCD9559616.1"/>
    </source>
</evidence>
<dbReference type="EMBL" id="JACEIK010002178">
    <property type="protein sequence ID" value="MCD9559616.1"/>
    <property type="molecule type" value="Genomic_DNA"/>
</dbReference>
<feature type="region of interest" description="Disordered" evidence="1">
    <location>
        <begin position="1"/>
        <end position="49"/>
    </location>
</feature>
<accession>A0ABS8UNZ8</accession>
<keyword evidence="3" id="KW-1185">Reference proteome</keyword>
<feature type="non-terminal residue" evidence="2">
    <location>
        <position position="1"/>
    </location>
</feature>
<comment type="caution">
    <text evidence="2">The sequence shown here is derived from an EMBL/GenBank/DDBJ whole genome shotgun (WGS) entry which is preliminary data.</text>
</comment>
<evidence type="ECO:0000313" key="3">
    <source>
        <dbReference type="Proteomes" id="UP000823775"/>
    </source>
</evidence>
<dbReference type="Proteomes" id="UP000823775">
    <property type="component" value="Unassembled WGS sequence"/>
</dbReference>
<sequence length="61" mass="6942">KLDEKRREGKQRSQCAKPVKTLVPKHGALPTSRWNPESEEKEERTSSPSAKCWCQFKKGGS</sequence>
<name>A0ABS8UNZ8_DATST</name>